<dbReference type="PaxDb" id="2903-EOD15677"/>
<proteinExistence type="predicted"/>
<evidence type="ECO:0000259" key="2">
    <source>
        <dbReference type="Pfam" id="PF00583"/>
    </source>
</evidence>
<dbReference type="Gene3D" id="3.40.50.10190">
    <property type="entry name" value="BRCT domain"/>
    <property type="match status" value="1"/>
</dbReference>
<feature type="region of interest" description="Disordered" evidence="1">
    <location>
        <begin position="336"/>
        <end position="358"/>
    </location>
</feature>
<dbReference type="GO" id="GO:0016747">
    <property type="term" value="F:acyltransferase activity, transferring groups other than amino-acyl groups"/>
    <property type="evidence" value="ECO:0007669"/>
    <property type="project" value="InterPro"/>
</dbReference>
<evidence type="ECO:0000313" key="4">
    <source>
        <dbReference type="Proteomes" id="UP000013827"/>
    </source>
</evidence>
<dbReference type="SUPFAM" id="SSF55729">
    <property type="entry name" value="Acyl-CoA N-acyltransferases (Nat)"/>
    <property type="match status" value="1"/>
</dbReference>
<dbReference type="KEGG" id="ehx:EMIHUDRAFT_211245"/>
<dbReference type="InterPro" id="IPR000182">
    <property type="entry name" value="GNAT_dom"/>
</dbReference>
<keyword evidence="4" id="KW-1185">Reference proteome</keyword>
<dbReference type="AlphaFoldDB" id="A0A0D3IWP2"/>
<feature type="region of interest" description="Disordered" evidence="1">
    <location>
        <begin position="165"/>
        <end position="197"/>
    </location>
</feature>
<dbReference type="EnsemblProtists" id="EOD15677">
    <property type="protein sequence ID" value="EOD15677"/>
    <property type="gene ID" value="EMIHUDRAFT_211245"/>
</dbReference>
<sequence>MSFSLTGVDDEATQRCFAHIHDRVRATLVRGEPVTVAGGRPVRRTLKLLRALARGHWIVGEEYVAACARNRGVAVDPAPFEEGMLPHVPGAQLSRLSGGGRALAGLTVTLRGATVMPHADLCSLCCEAGARVQYGRPISDAGAVEGPFGASFSTSRRAALAELRNAGASPKPPPPSQAKPLSPIKRTTRARAAATAPRLSSRAHALRLYRRRLPECNVDLPPDVPCSPAHPGLSPQRKRRGADFLHLLVHGQGARTAVARLEGKESIVGALTLIPHAAASFCEARGASLHAGRGIGAALLGAAEAWLAEQLGVRTVVVLAGHDTVGFWRRRGYAEAAPPSGAPLARRGRKGRRGDEGARPALLPEQWSLVRDPFGSSQPMVKQL</sequence>
<evidence type="ECO:0000313" key="3">
    <source>
        <dbReference type="EnsemblProtists" id="EOD15677"/>
    </source>
</evidence>
<dbReference type="InterPro" id="IPR036420">
    <property type="entry name" value="BRCT_dom_sf"/>
</dbReference>
<dbReference type="RefSeq" id="XP_005768106.1">
    <property type="nucleotide sequence ID" value="XM_005768049.1"/>
</dbReference>
<reference evidence="4" key="1">
    <citation type="journal article" date="2013" name="Nature">
        <title>Pan genome of the phytoplankton Emiliania underpins its global distribution.</title>
        <authorList>
            <person name="Read B.A."/>
            <person name="Kegel J."/>
            <person name="Klute M.J."/>
            <person name="Kuo A."/>
            <person name="Lefebvre S.C."/>
            <person name="Maumus F."/>
            <person name="Mayer C."/>
            <person name="Miller J."/>
            <person name="Monier A."/>
            <person name="Salamov A."/>
            <person name="Young J."/>
            <person name="Aguilar M."/>
            <person name="Claverie J.M."/>
            <person name="Frickenhaus S."/>
            <person name="Gonzalez K."/>
            <person name="Herman E.K."/>
            <person name="Lin Y.C."/>
            <person name="Napier J."/>
            <person name="Ogata H."/>
            <person name="Sarno A.F."/>
            <person name="Shmutz J."/>
            <person name="Schroeder D."/>
            <person name="de Vargas C."/>
            <person name="Verret F."/>
            <person name="von Dassow P."/>
            <person name="Valentin K."/>
            <person name="Van de Peer Y."/>
            <person name="Wheeler G."/>
            <person name="Dacks J.B."/>
            <person name="Delwiche C.F."/>
            <person name="Dyhrman S.T."/>
            <person name="Glockner G."/>
            <person name="John U."/>
            <person name="Richards T."/>
            <person name="Worden A.Z."/>
            <person name="Zhang X."/>
            <person name="Grigoriev I.V."/>
            <person name="Allen A.E."/>
            <person name="Bidle K."/>
            <person name="Borodovsky M."/>
            <person name="Bowler C."/>
            <person name="Brownlee C."/>
            <person name="Cock J.M."/>
            <person name="Elias M."/>
            <person name="Gladyshev V.N."/>
            <person name="Groth M."/>
            <person name="Guda C."/>
            <person name="Hadaegh A."/>
            <person name="Iglesias-Rodriguez M.D."/>
            <person name="Jenkins J."/>
            <person name="Jones B.M."/>
            <person name="Lawson T."/>
            <person name="Leese F."/>
            <person name="Lindquist E."/>
            <person name="Lobanov A."/>
            <person name="Lomsadze A."/>
            <person name="Malik S.B."/>
            <person name="Marsh M.E."/>
            <person name="Mackinder L."/>
            <person name="Mock T."/>
            <person name="Mueller-Roeber B."/>
            <person name="Pagarete A."/>
            <person name="Parker M."/>
            <person name="Probert I."/>
            <person name="Quesneville H."/>
            <person name="Raines C."/>
            <person name="Rensing S.A."/>
            <person name="Riano-Pachon D.M."/>
            <person name="Richier S."/>
            <person name="Rokitta S."/>
            <person name="Shiraiwa Y."/>
            <person name="Soanes D.M."/>
            <person name="van der Giezen M."/>
            <person name="Wahlund T.M."/>
            <person name="Williams B."/>
            <person name="Wilson W."/>
            <person name="Wolfe G."/>
            <person name="Wurch L.L."/>
        </authorList>
    </citation>
    <scope>NUCLEOTIDE SEQUENCE</scope>
</reference>
<evidence type="ECO:0000256" key="1">
    <source>
        <dbReference type="SAM" id="MobiDB-lite"/>
    </source>
</evidence>
<dbReference type="GeneID" id="17261829"/>
<dbReference type="Proteomes" id="UP000013827">
    <property type="component" value="Unassembled WGS sequence"/>
</dbReference>
<reference evidence="3" key="2">
    <citation type="submission" date="2024-10" db="UniProtKB">
        <authorList>
            <consortium name="EnsemblProtists"/>
        </authorList>
    </citation>
    <scope>IDENTIFICATION</scope>
</reference>
<dbReference type="HOGENOM" id="CLU_895524_0_0_1"/>
<feature type="domain" description="N-acetyltransferase" evidence="2">
    <location>
        <begin position="253"/>
        <end position="333"/>
    </location>
</feature>
<dbReference type="InterPro" id="IPR016181">
    <property type="entry name" value="Acyl_CoA_acyltransferase"/>
</dbReference>
<accession>A0A0D3IWP2</accession>
<dbReference type="Pfam" id="PF00583">
    <property type="entry name" value="Acetyltransf_1"/>
    <property type="match status" value="1"/>
</dbReference>
<dbReference type="Gene3D" id="3.40.630.30">
    <property type="match status" value="1"/>
</dbReference>
<name>A0A0D3IWP2_EMIH1</name>
<organism evidence="3 4">
    <name type="scientific">Emiliania huxleyi (strain CCMP1516)</name>
    <dbReference type="NCBI Taxonomy" id="280463"/>
    <lineage>
        <taxon>Eukaryota</taxon>
        <taxon>Haptista</taxon>
        <taxon>Haptophyta</taxon>
        <taxon>Prymnesiophyceae</taxon>
        <taxon>Isochrysidales</taxon>
        <taxon>Noelaerhabdaceae</taxon>
        <taxon>Emiliania</taxon>
    </lineage>
</organism>
<protein>
    <recommendedName>
        <fullName evidence="2">N-acetyltransferase domain-containing protein</fullName>
    </recommendedName>
</protein>